<accession>X1JTD3</accession>
<dbReference type="Gene3D" id="3.40.50.1010">
    <property type="entry name" value="5'-nuclease"/>
    <property type="match status" value="1"/>
</dbReference>
<comment type="caution">
    <text evidence="2">The sequence shown here is derived from an EMBL/GenBank/DDBJ whole genome shotgun (WGS) entry which is preliminary data.</text>
</comment>
<evidence type="ECO:0000259" key="1">
    <source>
        <dbReference type="Pfam" id="PF02739"/>
    </source>
</evidence>
<dbReference type="EMBL" id="BARU01043747">
    <property type="protein sequence ID" value="GAH84680.1"/>
    <property type="molecule type" value="Genomic_DNA"/>
</dbReference>
<name>X1JTD3_9ZZZZ</name>
<dbReference type="InterPro" id="IPR020046">
    <property type="entry name" value="5-3_exonucl_a-hlix_arch_N"/>
</dbReference>
<dbReference type="GO" id="GO:0004518">
    <property type="term" value="F:nuclease activity"/>
    <property type="evidence" value="ECO:0007669"/>
    <property type="project" value="UniProtKB-ARBA"/>
</dbReference>
<dbReference type="GO" id="GO:0003677">
    <property type="term" value="F:DNA binding"/>
    <property type="evidence" value="ECO:0007669"/>
    <property type="project" value="InterPro"/>
</dbReference>
<evidence type="ECO:0000313" key="2">
    <source>
        <dbReference type="EMBL" id="GAH84680.1"/>
    </source>
</evidence>
<dbReference type="InterPro" id="IPR029060">
    <property type="entry name" value="PIN-like_dom_sf"/>
</dbReference>
<gene>
    <name evidence="2" type="ORF">S03H2_66924</name>
</gene>
<dbReference type="SUPFAM" id="SSF88723">
    <property type="entry name" value="PIN domain-like"/>
    <property type="match status" value="1"/>
</dbReference>
<sequence>MPATITHLTDGEEFNEISPIFRMTKTLYIIDGHSHIYAAFYALRDLTSPSGEPTNATFGFLGMLLKLLRTKQP</sequence>
<feature type="domain" description="5'-3' exonuclease alpha-helical arch N-terminal" evidence="1">
    <location>
        <begin position="26"/>
        <end position="73"/>
    </location>
</feature>
<protein>
    <recommendedName>
        <fullName evidence="1">5'-3' exonuclease alpha-helical arch N-terminal domain-containing protein</fullName>
    </recommendedName>
</protein>
<dbReference type="GO" id="GO:0016788">
    <property type="term" value="F:hydrolase activity, acting on ester bonds"/>
    <property type="evidence" value="ECO:0007669"/>
    <property type="project" value="UniProtKB-ARBA"/>
</dbReference>
<dbReference type="AlphaFoldDB" id="X1JTD3"/>
<organism evidence="2">
    <name type="scientific">marine sediment metagenome</name>
    <dbReference type="NCBI Taxonomy" id="412755"/>
    <lineage>
        <taxon>unclassified sequences</taxon>
        <taxon>metagenomes</taxon>
        <taxon>ecological metagenomes</taxon>
    </lineage>
</organism>
<reference evidence="2" key="1">
    <citation type="journal article" date="2014" name="Front. Microbiol.">
        <title>High frequency of phylogenetically diverse reductive dehalogenase-homologous genes in deep subseafloor sedimentary metagenomes.</title>
        <authorList>
            <person name="Kawai M."/>
            <person name="Futagami T."/>
            <person name="Toyoda A."/>
            <person name="Takaki Y."/>
            <person name="Nishi S."/>
            <person name="Hori S."/>
            <person name="Arai W."/>
            <person name="Tsubouchi T."/>
            <person name="Morono Y."/>
            <person name="Uchiyama I."/>
            <person name="Ito T."/>
            <person name="Fujiyama A."/>
            <person name="Inagaki F."/>
            <person name="Takami H."/>
        </authorList>
    </citation>
    <scope>NUCLEOTIDE SEQUENCE</scope>
    <source>
        <strain evidence="2">Expedition CK06-06</strain>
    </source>
</reference>
<feature type="non-terminal residue" evidence="2">
    <location>
        <position position="73"/>
    </location>
</feature>
<proteinExistence type="predicted"/>
<dbReference type="Pfam" id="PF02739">
    <property type="entry name" value="5_3_exonuc_N"/>
    <property type="match status" value="1"/>
</dbReference>